<dbReference type="InterPro" id="IPR051809">
    <property type="entry name" value="Plant_receptor-like_S/T_kinase"/>
</dbReference>
<dbReference type="GO" id="GO:0009791">
    <property type="term" value="P:post-embryonic development"/>
    <property type="evidence" value="ECO:0007669"/>
    <property type="project" value="UniProtKB-ARBA"/>
</dbReference>
<dbReference type="Gene3D" id="3.30.200.20">
    <property type="entry name" value="Phosphorylase Kinase, domain 1"/>
    <property type="match status" value="1"/>
</dbReference>
<keyword evidence="14" id="KW-1133">Transmembrane helix</keyword>
<dbReference type="InterPro" id="IPR032675">
    <property type="entry name" value="LRR_dom_sf"/>
</dbReference>
<evidence type="ECO:0000256" key="17">
    <source>
        <dbReference type="ARBA" id="ARBA00023180"/>
    </source>
</evidence>
<dbReference type="EMBL" id="JAJAGQ010000013">
    <property type="protein sequence ID" value="KAJ8545198.1"/>
    <property type="molecule type" value="Genomic_DNA"/>
</dbReference>
<keyword evidence="4" id="KW-0723">Serine/threonine-protein kinase</keyword>
<evidence type="ECO:0000256" key="6">
    <source>
        <dbReference type="ARBA" id="ARBA00022614"/>
    </source>
</evidence>
<evidence type="ECO:0000256" key="15">
    <source>
        <dbReference type="ARBA" id="ARBA00023136"/>
    </source>
</evidence>
<comment type="subcellular location">
    <subcellularLocation>
        <location evidence="1">Cell membrane</location>
        <topology evidence="1">Single-pass membrane protein</topology>
    </subcellularLocation>
</comment>
<dbReference type="Pfam" id="PF00560">
    <property type="entry name" value="LRR_1"/>
    <property type="match status" value="4"/>
</dbReference>
<evidence type="ECO:0000256" key="18">
    <source>
        <dbReference type="ARBA" id="ARBA00047899"/>
    </source>
</evidence>
<evidence type="ECO:0000256" key="11">
    <source>
        <dbReference type="ARBA" id="ARBA00022741"/>
    </source>
</evidence>
<accession>A0A9Q1LUG2</accession>
<keyword evidence="10" id="KW-0677">Repeat</keyword>
<keyword evidence="7" id="KW-0808">Transferase</keyword>
<comment type="catalytic activity">
    <reaction evidence="19">
        <text>L-seryl-[protein] + ATP = O-phospho-L-seryl-[protein] + ADP + H(+)</text>
        <dbReference type="Rhea" id="RHEA:17989"/>
        <dbReference type="Rhea" id="RHEA-COMP:9863"/>
        <dbReference type="Rhea" id="RHEA-COMP:11604"/>
        <dbReference type="ChEBI" id="CHEBI:15378"/>
        <dbReference type="ChEBI" id="CHEBI:29999"/>
        <dbReference type="ChEBI" id="CHEBI:30616"/>
        <dbReference type="ChEBI" id="CHEBI:83421"/>
        <dbReference type="ChEBI" id="CHEBI:456216"/>
        <dbReference type="EC" id="2.7.11.1"/>
    </reaction>
</comment>
<keyword evidence="17" id="KW-0325">Glycoprotein</keyword>
<evidence type="ECO:0000256" key="16">
    <source>
        <dbReference type="ARBA" id="ARBA00023170"/>
    </source>
</evidence>
<dbReference type="FunFam" id="3.80.10.10:FF:000233">
    <property type="entry name" value="Leucine-rich repeat receptor-like protein kinase TDR"/>
    <property type="match status" value="1"/>
</dbReference>
<dbReference type="GO" id="GO:0004674">
    <property type="term" value="F:protein serine/threonine kinase activity"/>
    <property type="evidence" value="ECO:0007669"/>
    <property type="project" value="UniProtKB-KW"/>
</dbReference>
<comment type="caution">
    <text evidence="21">The sequence shown here is derived from an EMBL/GenBank/DDBJ whole genome shotgun (WGS) entry which is preliminary data.</text>
</comment>
<dbReference type="GO" id="GO:0006952">
    <property type="term" value="P:defense response"/>
    <property type="evidence" value="ECO:0007669"/>
    <property type="project" value="UniProtKB-ARBA"/>
</dbReference>
<name>A0A9Q1LUG2_9SOLA</name>
<evidence type="ECO:0000256" key="10">
    <source>
        <dbReference type="ARBA" id="ARBA00022737"/>
    </source>
</evidence>
<dbReference type="FunFam" id="1.10.510.10:FF:000358">
    <property type="entry name" value="Putative leucine-rich repeat receptor-like serine/threonine-protein kinase"/>
    <property type="match status" value="1"/>
</dbReference>
<dbReference type="InterPro" id="IPR011009">
    <property type="entry name" value="Kinase-like_dom_sf"/>
</dbReference>
<dbReference type="AlphaFoldDB" id="A0A9Q1LUG2"/>
<dbReference type="OrthoDB" id="676979at2759"/>
<comment type="catalytic activity">
    <reaction evidence="18">
        <text>L-threonyl-[protein] + ATP = O-phospho-L-threonyl-[protein] + ADP + H(+)</text>
        <dbReference type="Rhea" id="RHEA:46608"/>
        <dbReference type="Rhea" id="RHEA-COMP:11060"/>
        <dbReference type="Rhea" id="RHEA-COMP:11605"/>
        <dbReference type="ChEBI" id="CHEBI:15378"/>
        <dbReference type="ChEBI" id="CHEBI:30013"/>
        <dbReference type="ChEBI" id="CHEBI:30616"/>
        <dbReference type="ChEBI" id="CHEBI:61977"/>
        <dbReference type="ChEBI" id="CHEBI:456216"/>
        <dbReference type="EC" id="2.7.11.1"/>
    </reaction>
</comment>
<reference evidence="22" key="1">
    <citation type="journal article" date="2023" name="Proc. Natl. Acad. Sci. U.S.A.">
        <title>Genomic and structural basis for evolution of tropane alkaloid biosynthesis.</title>
        <authorList>
            <person name="Wanga Y.-J."/>
            <person name="Taina T."/>
            <person name="Yua J.-Y."/>
            <person name="Lia J."/>
            <person name="Xua B."/>
            <person name="Chenc J."/>
            <person name="D'Auriad J.C."/>
            <person name="Huanga J.-P."/>
            <person name="Huanga S.-X."/>
        </authorList>
    </citation>
    <scope>NUCLEOTIDE SEQUENCE [LARGE SCALE GENOMIC DNA]</scope>
    <source>
        <strain evidence="22">cv. KIB-2019</strain>
    </source>
</reference>
<evidence type="ECO:0000259" key="20">
    <source>
        <dbReference type="PROSITE" id="PS50011"/>
    </source>
</evidence>
<evidence type="ECO:0000313" key="22">
    <source>
        <dbReference type="Proteomes" id="UP001152561"/>
    </source>
</evidence>
<evidence type="ECO:0000256" key="9">
    <source>
        <dbReference type="ARBA" id="ARBA00022729"/>
    </source>
</evidence>
<keyword evidence="22" id="KW-1185">Reference proteome</keyword>
<dbReference type="SMART" id="SM00369">
    <property type="entry name" value="LRR_TYP"/>
    <property type="match status" value="6"/>
</dbReference>
<keyword evidence="5" id="KW-0597">Phosphoprotein</keyword>
<evidence type="ECO:0000313" key="21">
    <source>
        <dbReference type="EMBL" id="KAJ8545198.1"/>
    </source>
</evidence>
<keyword evidence="12" id="KW-0418">Kinase</keyword>
<sequence>MQLHGTIPPHLGNLSFLVFLNISYNSFRGDLPEELAHLQRLKLIDVASNNFTGVIPSFLSLFLNLRIVRLSSNQFSGEIPSSISNLTKLQVLKIKGNFLVGEIRRELGYLHYMTFLDLQNNPLTGSVPPSIFNITTMQFIGLTGNNLTGELPTTICDHLPNLEGLYLSDNNLDDVIPPNLEKCRKLQIMSLSHNEFSGTVPRVLANLTALTELYLGFQHLEGEIPVELGNLKKLQVLGLAENEFTGSVPTSIFNLSVLQNIGLEGNRLSGTLPPDLGRGMPSLDKFNCANNHLGGFISAFISNSSRLTGIDLGINSFTGPIPESLGNYLEALNLQANNFFSDSTLSFLISLTNCRKLRVLHLGGNNFSSNSALSFLASLTNCRKLRLPFFYRNPLDGVLPASVGNLSGSPQMFEGQSCKLKGMILSNNKLTGNIPKSVQGMMNLQELYLQSNKIEGTIPDFICDLKNLGALDLSGNRFSGSVPPCIGNVASLRQLYLASNKLNSRLPASLGSLQDLIEFNVSSNLLSAKIPLETGNLKVATLIDLSKNDFSGEIPNTLGGLDRLTKHSLAHNRLDGPIPDPFGKMLALDFLDMCNNNLNVGSPFANFTSQSFISNNALCGDSKFHAPPCIIKSAKRKRAILILYVSLGHIYFKIAKDEENAGQAYSLLQKGHERISCYELEQAKEIFNESNLLGTGGFSMVYKGILKNGTLLASKVFNAQLKGSFKSIAKECEMLRNLRHRNLTKVVTSCSTTNFKALVLEYMPNGTLEKWLYSHNFFLDMLQRLDIMIDVASATDYLHNGCSTPVVHCDLKPSNVLIDQEMVGHVSDFGIAKLLGAGEDFVQTKTIATIRYIAPEYGQDGIVSTSCDIYSFGILMMETFTRRRPSDEMFTGDFSIRRWVNDSFPSGIHKVVDANSELLGDEPTDAKMQCLSSIMELALNCTLANT</sequence>
<keyword evidence="3" id="KW-1003">Cell membrane</keyword>
<keyword evidence="6" id="KW-0433">Leucine-rich repeat</keyword>
<keyword evidence="11" id="KW-0547">Nucleotide-binding</keyword>
<dbReference type="Pfam" id="PF13855">
    <property type="entry name" value="LRR_8"/>
    <property type="match status" value="2"/>
</dbReference>
<dbReference type="SUPFAM" id="SSF52047">
    <property type="entry name" value="RNI-like"/>
    <property type="match status" value="2"/>
</dbReference>
<dbReference type="FunFam" id="3.80.10.10:FF:000095">
    <property type="entry name" value="LRR receptor-like serine/threonine-protein kinase GSO1"/>
    <property type="match status" value="1"/>
</dbReference>
<dbReference type="SUPFAM" id="SSF56112">
    <property type="entry name" value="Protein kinase-like (PK-like)"/>
    <property type="match status" value="1"/>
</dbReference>
<dbReference type="InterPro" id="IPR008271">
    <property type="entry name" value="Ser/Thr_kinase_AS"/>
</dbReference>
<dbReference type="PANTHER" id="PTHR27008">
    <property type="entry name" value="OS04G0122200 PROTEIN"/>
    <property type="match status" value="1"/>
</dbReference>
<evidence type="ECO:0000256" key="3">
    <source>
        <dbReference type="ARBA" id="ARBA00022475"/>
    </source>
</evidence>
<evidence type="ECO:0000256" key="19">
    <source>
        <dbReference type="ARBA" id="ARBA00048679"/>
    </source>
</evidence>
<dbReference type="PROSITE" id="PS51450">
    <property type="entry name" value="LRR"/>
    <property type="match status" value="2"/>
</dbReference>
<dbReference type="PROSITE" id="PS50011">
    <property type="entry name" value="PROTEIN_KINASE_DOM"/>
    <property type="match status" value="1"/>
</dbReference>
<dbReference type="Pfam" id="PF00069">
    <property type="entry name" value="Pkinase"/>
    <property type="match status" value="1"/>
</dbReference>
<keyword evidence="8" id="KW-0812">Transmembrane</keyword>
<dbReference type="Proteomes" id="UP001152561">
    <property type="component" value="Unassembled WGS sequence"/>
</dbReference>
<keyword evidence="13" id="KW-0067">ATP-binding</keyword>
<keyword evidence="16" id="KW-0675">Receptor</keyword>
<dbReference type="InterPro" id="IPR001611">
    <property type="entry name" value="Leu-rich_rpt"/>
</dbReference>
<dbReference type="PANTHER" id="PTHR27008:SF602">
    <property type="entry name" value="LRR RECEPTOR-LIKE SERINE_THREONINE-PROTEIN KINASE EFR"/>
    <property type="match status" value="1"/>
</dbReference>
<gene>
    <name evidence="21" type="ORF">K7X08_017781</name>
</gene>
<evidence type="ECO:0000256" key="7">
    <source>
        <dbReference type="ARBA" id="ARBA00022679"/>
    </source>
</evidence>
<evidence type="ECO:0000256" key="14">
    <source>
        <dbReference type="ARBA" id="ARBA00022989"/>
    </source>
</evidence>
<evidence type="ECO:0000256" key="12">
    <source>
        <dbReference type="ARBA" id="ARBA00022777"/>
    </source>
</evidence>
<dbReference type="InterPro" id="IPR003591">
    <property type="entry name" value="Leu-rich_rpt_typical-subtyp"/>
</dbReference>
<dbReference type="InterPro" id="IPR000719">
    <property type="entry name" value="Prot_kinase_dom"/>
</dbReference>
<evidence type="ECO:0000256" key="13">
    <source>
        <dbReference type="ARBA" id="ARBA00022840"/>
    </source>
</evidence>
<organism evidence="21 22">
    <name type="scientific">Anisodus acutangulus</name>
    <dbReference type="NCBI Taxonomy" id="402998"/>
    <lineage>
        <taxon>Eukaryota</taxon>
        <taxon>Viridiplantae</taxon>
        <taxon>Streptophyta</taxon>
        <taxon>Embryophyta</taxon>
        <taxon>Tracheophyta</taxon>
        <taxon>Spermatophyta</taxon>
        <taxon>Magnoliopsida</taxon>
        <taxon>eudicotyledons</taxon>
        <taxon>Gunneridae</taxon>
        <taxon>Pentapetalae</taxon>
        <taxon>asterids</taxon>
        <taxon>lamiids</taxon>
        <taxon>Solanales</taxon>
        <taxon>Solanaceae</taxon>
        <taxon>Solanoideae</taxon>
        <taxon>Hyoscyameae</taxon>
        <taxon>Anisodus</taxon>
    </lineage>
</organism>
<evidence type="ECO:0000256" key="8">
    <source>
        <dbReference type="ARBA" id="ARBA00022692"/>
    </source>
</evidence>
<protein>
    <recommendedName>
        <fullName evidence="2">non-specific serine/threonine protein kinase</fullName>
        <ecNumber evidence="2">2.7.11.1</ecNumber>
    </recommendedName>
</protein>
<evidence type="ECO:0000256" key="5">
    <source>
        <dbReference type="ARBA" id="ARBA00022553"/>
    </source>
</evidence>
<evidence type="ECO:0000256" key="1">
    <source>
        <dbReference type="ARBA" id="ARBA00004162"/>
    </source>
</evidence>
<evidence type="ECO:0000256" key="2">
    <source>
        <dbReference type="ARBA" id="ARBA00012513"/>
    </source>
</evidence>
<dbReference type="PROSITE" id="PS00108">
    <property type="entry name" value="PROTEIN_KINASE_ST"/>
    <property type="match status" value="1"/>
</dbReference>
<dbReference type="GO" id="GO:0051707">
    <property type="term" value="P:response to other organism"/>
    <property type="evidence" value="ECO:0007669"/>
    <property type="project" value="UniProtKB-ARBA"/>
</dbReference>
<keyword evidence="9" id="KW-0732">Signal</keyword>
<keyword evidence="15" id="KW-0472">Membrane</keyword>
<dbReference type="Gene3D" id="1.10.510.10">
    <property type="entry name" value="Transferase(Phosphotransferase) domain 1"/>
    <property type="match status" value="1"/>
</dbReference>
<dbReference type="SMART" id="SM00220">
    <property type="entry name" value="S_TKc"/>
    <property type="match status" value="1"/>
</dbReference>
<dbReference type="EC" id="2.7.11.1" evidence="2"/>
<proteinExistence type="predicted"/>
<evidence type="ECO:0000256" key="4">
    <source>
        <dbReference type="ARBA" id="ARBA00022527"/>
    </source>
</evidence>
<dbReference type="Gene3D" id="3.80.10.10">
    <property type="entry name" value="Ribonuclease Inhibitor"/>
    <property type="match status" value="4"/>
</dbReference>
<feature type="domain" description="Protein kinase" evidence="20">
    <location>
        <begin position="687"/>
        <end position="946"/>
    </location>
</feature>
<dbReference type="GO" id="GO:0005524">
    <property type="term" value="F:ATP binding"/>
    <property type="evidence" value="ECO:0007669"/>
    <property type="project" value="UniProtKB-KW"/>
</dbReference>
<dbReference type="GO" id="GO:0005886">
    <property type="term" value="C:plasma membrane"/>
    <property type="evidence" value="ECO:0007669"/>
    <property type="project" value="UniProtKB-SubCell"/>
</dbReference>